<keyword evidence="9" id="KW-0472">Membrane</keyword>
<dbReference type="SMART" id="SM00387">
    <property type="entry name" value="HATPase_c"/>
    <property type="match status" value="1"/>
</dbReference>
<dbReference type="InterPro" id="IPR003594">
    <property type="entry name" value="HATPase_dom"/>
</dbReference>
<dbReference type="PROSITE" id="PS50109">
    <property type="entry name" value="HIS_KIN"/>
    <property type="match status" value="1"/>
</dbReference>
<keyword evidence="5" id="KW-0812">Transmembrane</keyword>
<dbReference type="Gene3D" id="1.10.287.130">
    <property type="match status" value="1"/>
</dbReference>
<evidence type="ECO:0000256" key="5">
    <source>
        <dbReference type="ARBA" id="ARBA00022692"/>
    </source>
</evidence>
<evidence type="ECO:0000256" key="1">
    <source>
        <dbReference type="ARBA" id="ARBA00000085"/>
    </source>
</evidence>
<evidence type="ECO:0000256" key="2">
    <source>
        <dbReference type="ARBA" id="ARBA00004141"/>
    </source>
</evidence>
<evidence type="ECO:0000256" key="10">
    <source>
        <dbReference type="SAM" id="Coils"/>
    </source>
</evidence>
<evidence type="ECO:0000259" key="11">
    <source>
        <dbReference type="PROSITE" id="PS50109"/>
    </source>
</evidence>
<keyword evidence="4" id="KW-0597">Phosphoprotein</keyword>
<evidence type="ECO:0000256" key="8">
    <source>
        <dbReference type="ARBA" id="ARBA00023012"/>
    </source>
</evidence>
<dbReference type="EC" id="2.7.13.3" evidence="3"/>
<evidence type="ECO:0000256" key="9">
    <source>
        <dbReference type="ARBA" id="ARBA00023136"/>
    </source>
</evidence>
<feature type="domain" description="Histidine kinase" evidence="11">
    <location>
        <begin position="218"/>
        <end position="493"/>
    </location>
</feature>
<dbReference type="SMART" id="SM00388">
    <property type="entry name" value="HisKA"/>
    <property type="match status" value="1"/>
</dbReference>
<evidence type="ECO:0000313" key="12">
    <source>
        <dbReference type="EMBL" id="MBO0351765.1"/>
    </source>
</evidence>
<evidence type="ECO:0000256" key="3">
    <source>
        <dbReference type="ARBA" id="ARBA00012438"/>
    </source>
</evidence>
<accession>A0ABS3FXA7</accession>
<gene>
    <name evidence="12" type="ORF">J0895_22320</name>
</gene>
<feature type="coiled-coil region" evidence="10">
    <location>
        <begin position="150"/>
        <end position="209"/>
    </location>
</feature>
<keyword evidence="6" id="KW-0808">Transferase</keyword>
<dbReference type="InterPro" id="IPR036890">
    <property type="entry name" value="HATPase_C_sf"/>
</dbReference>
<dbReference type="Pfam" id="PF13675">
    <property type="entry name" value="PilJ"/>
    <property type="match status" value="1"/>
</dbReference>
<comment type="catalytic activity">
    <reaction evidence="1">
        <text>ATP + protein L-histidine = ADP + protein N-phospho-L-histidine.</text>
        <dbReference type="EC" id="2.7.13.3"/>
    </reaction>
</comment>
<organism evidence="12 13">
    <name type="scientific">Phormidium pseudopriestleyi FRX01</name>
    <dbReference type="NCBI Taxonomy" id="1759528"/>
    <lineage>
        <taxon>Bacteria</taxon>
        <taxon>Bacillati</taxon>
        <taxon>Cyanobacteriota</taxon>
        <taxon>Cyanophyceae</taxon>
        <taxon>Oscillatoriophycideae</taxon>
        <taxon>Oscillatoriales</taxon>
        <taxon>Oscillatoriaceae</taxon>
        <taxon>Phormidium</taxon>
    </lineage>
</organism>
<evidence type="ECO:0000256" key="6">
    <source>
        <dbReference type="ARBA" id="ARBA00022777"/>
    </source>
</evidence>
<dbReference type="InterPro" id="IPR036097">
    <property type="entry name" value="HisK_dim/P_sf"/>
</dbReference>
<dbReference type="EMBL" id="JAFLQW010000583">
    <property type="protein sequence ID" value="MBO0351765.1"/>
    <property type="molecule type" value="Genomic_DNA"/>
</dbReference>
<proteinExistence type="predicted"/>
<dbReference type="SUPFAM" id="SSF47384">
    <property type="entry name" value="Homodimeric domain of signal transducing histidine kinase"/>
    <property type="match status" value="1"/>
</dbReference>
<dbReference type="Gene3D" id="3.30.565.10">
    <property type="entry name" value="Histidine kinase-like ATPase, C-terminal domain"/>
    <property type="match status" value="1"/>
</dbReference>
<comment type="caution">
    <text evidence="12">The sequence shown here is derived from an EMBL/GenBank/DDBJ whole genome shotgun (WGS) entry which is preliminary data.</text>
</comment>
<dbReference type="InterPro" id="IPR004358">
    <property type="entry name" value="Sig_transdc_His_kin-like_C"/>
</dbReference>
<reference evidence="12 13" key="1">
    <citation type="submission" date="2021-03" db="EMBL/GenBank/DDBJ databases">
        <title>Metabolic Capacity of the Antarctic Cyanobacterium Phormidium pseudopriestleyi that Sustains Oxygenic Photosynthesis in the Presence of Hydrogen Sulfide.</title>
        <authorList>
            <person name="Lumian J.E."/>
            <person name="Jungblut A.D."/>
            <person name="Dillon M.L."/>
            <person name="Hawes I."/>
            <person name="Doran P.T."/>
            <person name="Mackey T.J."/>
            <person name="Dick G.J."/>
            <person name="Grettenberger C.L."/>
            <person name="Sumner D.Y."/>
        </authorList>
    </citation>
    <scope>NUCLEOTIDE SEQUENCE [LARGE SCALE GENOMIC DNA]</scope>
    <source>
        <strain evidence="12 13">FRX01</strain>
    </source>
</reference>
<sequence length="503" mass="56053">MFGLTNCFQMAEIQTMREINAAVVNISGRQRMLSQRSALFALQLERSQTPEDRIKWRSALRETITLMEKSHNGLIYGDAALQLPGHPSSTVKSMYFEPPINLDRKIKAYIAAVNQAIAAEDEELTPENPHLRYILDAASGPLLDDLDTIVSQYQQESNDQQEAIARQQAELYRQSQIAATLARSQAAELAQALGELKNAQDRLIQSEKMSSLGQLLASVAHELNNPVSFIYGNVNHAIAYVQDLLEIIELYQQEYPNPDPILGEHLEEVDFHFIKEDLPKTLSSIKIGSDSMHQLVLSLRNFSRKDEARMKQMDIHEGIESTLLILQNRLKANGKSPAINLVKDYGEITGIEGFPCQINQVFMNLIGNAIDALEMKRGDWGEGNEGWRLAEKQVRASSLSSPDEFIPTIHIRTHISKGERVVIQISDNGAGMSSEVLSSLFHPFFTTKPVGKGTGLGLSISHQIVVEKHGGQIQCFSTPGQGTEFWIELPVKQVCRGEKVLQA</sequence>
<dbReference type="Pfam" id="PF02518">
    <property type="entry name" value="HATPase_c"/>
    <property type="match status" value="1"/>
</dbReference>
<evidence type="ECO:0000256" key="4">
    <source>
        <dbReference type="ARBA" id="ARBA00022553"/>
    </source>
</evidence>
<dbReference type="Proteomes" id="UP000664844">
    <property type="component" value="Unassembled WGS sequence"/>
</dbReference>
<protein>
    <recommendedName>
        <fullName evidence="3">histidine kinase</fullName>
        <ecNumber evidence="3">2.7.13.3</ecNumber>
    </recommendedName>
</protein>
<dbReference type="PANTHER" id="PTHR43065">
    <property type="entry name" value="SENSOR HISTIDINE KINASE"/>
    <property type="match status" value="1"/>
</dbReference>
<keyword evidence="8" id="KW-0902">Two-component regulatory system</keyword>
<evidence type="ECO:0000313" key="13">
    <source>
        <dbReference type="Proteomes" id="UP000664844"/>
    </source>
</evidence>
<dbReference type="PRINTS" id="PR00344">
    <property type="entry name" value="BCTRLSENSOR"/>
</dbReference>
<dbReference type="PANTHER" id="PTHR43065:SF50">
    <property type="entry name" value="HISTIDINE KINASE"/>
    <property type="match status" value="1"/>
</dbReference>
<name>A0ABS3FXA7_9CYAN</name>
<dbReference type="CDD" id="cd00082">
    <property type="entry name" value="HisKA"/>
    <property type="match status" value="1"/>
</dbReference>
<keyword evidence="6" id="KW-0418">Kinase</keyword>
<dbReference type="SUPFAM" id="SSF55874">
    <property type="entry name" value="ATPase domain of HSP90 chaperone/DNA topoisomerase II/histidine kinase"/>
    <property type="match status" value="1"/>
</dbReference>
<keyword evidence="7" id="KW-1133">Transmembrane helix</keyword>
<evidence type="ECO:0000256" key="7">
    <source>
        <dbReference type="ARBA" id="ARBA00022989"/>
    </source>
</evidence>
<comment type="subcellular location">
    <subcellularLocation>
        <location evidence="2">Membrane</location>
        <topology evidence="2">Multi-pass membrane protein</topology>
    </subcellularLocation>
</comment>
<dbReference type="InterPro" id="IPR029095">
    <property type="entry name" value="NarX-like_N"/>
</dbReference>
<keyword evidence="13" id="KW-1185">Reference proteome</keyword>
<dbReference type="InterPro" id="IPR005467">
    <property type="entry name" value="His_kinase_dom"/>
</dbReference>
<dbReference type="InterPro" id="IPR003661">
    <property type="entry name" value="HisK_dim/P_dom"/>
</dbReference>
<keyword evidence="10" id="KW-0175">Coiled coil</keyword>